<dbReference type="Gene3D" id="3.30.420.80">
    <property type="entry name" value="Ribosomal protein S11"/>
    <property type="match status" value="1"/>
</dbReference>
<proteinExistence type="inferred from homology"/>
<evidence type="ECO:0000256" key="1">
    <source>
        <dbReference type="ARBA" id="ARBA00004173"/>
    </source>
</evidence>
<organism evidence="8 9">
    <name type="scientific">Lecanosticta acicola</name>
    <dbReference type="NCBI Taxonomy" id="111012"/>
    <lineage>
        <taxon>Eukaryota</taxon>
        <taxon>Fungi</taxon>
        <taxon>Dikarya</taxon>
        <taxon>Ascomycota</taxon>
        <taxon>Pezizomycotina</taxon>
        <taxon>Dothideomycetes</taxon>
        <taxon>Dothideomycetidae</taxon>
        <taxon>Mycosphaerellales</taxon>
        <taxon>Mycosphaerellaceae</taxon>
        <taxon>Lecanosticta</taxon>
    </lineage>
</organism>
<evidence type="ECO:0000256" key="5">
    <source>
        <dbReference type="ARBA" id="ARBA00023274"/>
    </source>
</evidence>
<dbReference type="Pfam" id="PF00411">
    <property type="entry name" value="Ribosomal_S11"/>
    <property type="match status" value="1"/>
</dbReference>
<reference evidence="8" key="1">
    <citation type="submission" date="2023-11" db="EMBL/GenBank/DDBJ databases">
        <authorList>
            <person name="Alioto T."/>
            <person name="Alioto T."/>
            <person name="Gomez Garrido J."/>
        </authorList>
    </citation>
    <scope>NUCLEOTIDE SEQUENCE</scope>
</reference>
<name>A0AAI8YY09_9PEZI</name>
<dbReference type="PANTHER" id="PTHR11759">
    <property type="entry name" value="40S RIBOSOMAL PROTEIN S14/30S RIBOSOMAL PROTEIN S11"/>
    <property type="match status" value="1"/>
</dbReference>
<evidence type="ECO:0000313" key="9">
    <source>
        <dbReference type="Proteomes" id="UP001296104"/>
    </source>
</evidence>
<dbReference type="FunFam" id="3.30.420.80:FF:000011">
    <property type="entry name" value="37S ribosomal protein S18, mitochondrial"/>
    <property type="match status" value="1"/>
</dbReference>
<keyword evidence="4" id="KW-0496">Mitochondrion</keyword>
<dbReference type="EMBL" id="CAVMBE010000021">
    <property type="protein sequence ID" value="CAK3996109.1"/>
    <property type="molecule type" value="Genomic_DNA"/>
</dbReference>
<accession>A0AAI8YY09</accession>
<dbReference type="GO" id="GO:0006412">
    <property type="term" value="P:translation"/>
    <property type="evidence" value="ECO:0007669"/>
    <property type="project" value="InterPro"/>
</dbReference>
<keyword evidence="9" id="KW-1185">Reference proteome</keyword>
<evidence type="ECO:0000256" key="6">
    <source>
        <dbReference type="ARBA" id="ARBA00037226"/>
    </source>
</evidence>
<dbReference type="GO" id="GO:0005739">
    <property type="term" value="C:mitochondrion"/>
    <property type="evidence" value="ECO:0007669"/>
    <property type="project" value="UniProtKB-SubCell"/>
</dbReference>
<comment type="subcellular location">
    <subcellularLocation>
        <location evidence="1">Mitochondrion</location>
    </subcellularLocation>
</comment>
<evidence type="ECO:0000256" key="4">
    <source>
        <dbReference type="ARBA" id="ARBA00023128"/>
    </source>
</evidence>
<evidence type="ECO:0000256" key="7">
    <source>
        <dbReference type="ARBA" id="ARBA00070326"/>
    </source>
</evidence>
<comment type="caution">
    <text evidence="8">The sequence shown here is derived from an EMBL/GenBank/DDBJ whole genome shotgun (WGS) entry which is preliminary data.</text>
</comment>
<comment type="function">
    <text evidence="6">Component of the mitochondrial ribosome (mitoribosome), a dedicated translation machinery responsible for the synthesis of mitochondrial genome-encoded proteins, including at least some of the essential transmembrane subunits of the mitochondrial respiratory chain. The mitoribosomes are attached to the mitochondrial inner membrane and translation products are cotranslationally integrated into the membrane.</text>
</comment>
<evidence type="ECO:0000256" key="3">
    <source>
        <dbReference type="ARBA" id="ARBA00022980"/>
    </source>
</evidence>
<dbReference type="AlphaFoldDB" id="A0AAI8YY09"/>
<keyword evidence="5" id="KW-0687">Ribonucleoprotein</keyword>
<dbReference type="GO" id="GO:1990904">
    <property type="term" value="C:ribonucleoprotein complex"/>
    <property type="evidence" value="ECO:0007669"/>
    <property type="project" value="UniProtKB-KW"/>
</dbReference>
<dbReference type="GO" id="GO:0003735">
    <property type="term" value="F:structural constituent of ribosome"/>
    <property type="evidence" value="ECO:0007669"/>
    <property type="project" value="InterPro"/>
</dbReference>
<dbReference type="SUPFAM" id="SSF53137">
    <property type="entry name" value="Translational machinery components"/>
    <property type="match status" value="1"/>
</dbReference>
<dbReference type="InterPro" id="IPR036967">
    <property type="entry name" value="Ribosomal_uS11_sf"/>
</dbReference>
<protein>
    <recommendedName>
        <fullName evidence="7">Small ribosomal subunit protein uS11m</fullName>
    </recommendedName>
</protein>
<sequence>MQNNPSSFGSSESIADVLNMSQESLLSSNFAENLSNSVEMDKPHRLHIYSTKHNTHITFVQPSRLASQTMSSGISGTSASSADKKKQVDVLMSLSTGNIGFRKAGRGSYDAAYQLAAFTLKQIQEKGMLRDISRLEVVLRGFGAGREACTKALLGSEGRNIRHKITSVVDATRLKQGGTRSKKPRRLG</sequence>
<dbReference type="InterPro" id="IPR001971">
    <property type="entry name" value="Ribosomal_uS11"/>
</dbReference>
<keyword evidence="3" id="KW-0689">Ribosomal protein</keyword>
<dbReference type="GO" id="GO:0005840">
    <property type="term" value="C:ribosome"/>
    <property type="evidence" value="ECO:0007669"/>
    <property type="project" value="UniProtKB-KW"/>
</dbReference>
<comment type="similarity">
    <text evidence="2">Belongs to the universal ribosomal protein uS11 family.</text>
</comment>
<evidence type="ECO:0000256" key="2">
    <source>
        <dbReference type="ARBA" id="ARBA00006194"/>
    </source>
</evidence>
<evidence type="ECO:0000313" key="8">
    <source>
        <dbReference type="EMBL" id="CAK3996109.1"/>
    </source>
</evidence>
<gene>
    <name evidence="8" type="ORF">LECACI_7A004067</name>
</gene>
<dbReference type="HAMAP" id="MF_01310">
    <property type="entry name" value="Ribosomal_uS11"/>
    <property type="match status" value="1"/>
</dbReference>
<dbReference type="Proteomes" id="UP001296104">
    <property type="component" value="Unassembled WGS sequence"/>
</dbReference>